<evidence type="ECO:0000256" key="2">
    <source>
        <dbReference type="SAM" id="MobiDB-lite"/>
    </source>
</evidence>
<evidence type="ECO:0000256" key="1">
    <source>
        <dbReference type="ARBA" id="ARBA00022837"/>
    </source>
</evidence>
<dbReference type="InterPro" id="IPR018247">
    <property type="entry name" value="EF_Hand_1_Ca_BS"/>
</dbReference>
<dbReference type="CDD" id="cd00051">
    <property type="entry name" value="EFh"/>
    <property type="match status" value="1"/>
</dbReference>
<dbReference type="InterPro" id="IPR011992">
    <property type="entry name" value="EF-hand-dom_pair"/>
</dbReference>
<dbReference type="Gene3D" id="1.10.238.10">
    <property type="entry name" value="EF-hand"/>
    <property type="match status" value="1"/>
</dbReference>
<protein>
    <recommendedName>
        <fullName evidence="3">EF-hand domain-containing protein</fullName>
    </recommendedName>
</protein>
<feature type="region of interest" description="Disordered" evidence="2">
    <location>
        <begin position="152"/>
        <end position="205"/>
    </location>
</feature>
<dbReference type="InterPro" id="IPR002048">
    <property type="entry name" value="EF_hand_dom"/>
</dbReference>
<feature type="region of interest" description="Disordered" evidence="2">
    <location>
        <begin position="1"/>
        <end position="26"/>
    </location>
</feature>
<organism evidence="4 5">
    <name type="scientific">Cafeteria roenbergensis</name>
    <name type="common">Marine flagellate</name>
    <dbReference type="NCBI Taxonomy" id="33653"/>
    <lineage>
        <taxon>Eukaryota</taxon>
        <taxon>Sar</taxon>
        <taxon>Stramenopiles</taxon>
        <taxon>Bigyra</taxon>
        <taxon>Opalozoa</taxon>
        <taxon>Bicosoecida</taxon>
        <taxon>Cafeteriaceae</taxon>
        <taxon>Cafeteria</taxon>
    </lineage>
</organism>
<feature type="compositionally biased region" description="Low complexity" evidence="2">
    <location>
        <begin position="162"/>
        <end position="172"/>
    </location>
</feature>
<name>A0A5A8DSC5_CAFRO</name>
<dbReference type="EMBL" id="VLTM01000005">
    <property type="protein sequence ID" value="KAA0167527.1"/>
    <property type="molecule type" value="Genomic_DNA"/>
</dbReference>
<evidence type="ECO:0000313" key="4">
    <source>
        <dbReference type="EMBL" id="KAA0167527.1"/>
    </source>
</evidence>
<dbReference type="GO" id="GO:0005509">
    <property type="term" value="F:calcium ion binding"/>
    <property type="evidence" value="ECO:0007669"/>
    <property type="project" value="InterPro"/>
</dbReference>
<feature type="domain" description="EF-hand" evidence="3">
    <location>
        <begin position="258"/>
        <end position="291"/>
    </location>
</feature>
<sequence>MPNQDAAEDATAASPGHASRLRQAAASKLLRRHGSVSAVWRAAHRAAPASHASGGSKRRQAGVTAHALLELLHVEGMDCASETLSAAIAPFLTPGAASLSMRGLASFLAADEAGARGTAADVGLESAAGLSVDRPALARVVSGGARQATSFEAASPAGGGDPAQAAAGFAPARSGEPGTAAGGTPSRGRAEGPPGDAAAGRKRADDGQWHVALRQLADAVATASRGARHVFAACDRNSAGRVSGADLVARMTRFGCSLDPAAADDLVARFDRSGDGTLSMSEFVSMLATAA</sequence>
<evidence type="ECO:0000259" key="3">
    <source>
        <dbReference type="PROSITE" id="PS50222"/>
    </source>
</evidence>
<dbReference type="PROSITE" id="PS50222">
    <property type="entry name" value="EF_HAND_2"/>
    <property type="match status" value="2"/>
</dbReference>
<gene>
    <name evidence="4" type="ORF">FNF31_00965</name>
</gene>
<reference evidence="4 5" key="1">
    <citation type="submission" date="2019-07" db="EMBL/GenBank/DDBJ databases">
        <title>Genomes of Cafeteria roenbergensis.</title>
        <authorList>
            <person name="Fischer M.G."/>
            <person name="Hackl T."/>
            <person name="Roman M."/>
        </authorList>
    </citation>
    <scope>NUCLEOTIDE SEQUENCE [LARGE SCALE GENOMIC DNA]</scope>
    <source>
        <strain evidence="4 5">Cflag</strain>
    </source>
</reference>
<dbReference type="AlphaFoldDB" id="A0A5A8DSC5"/>
<dbReference type="Proteomes" id="UP000325113">
    <property type="component" value="Unassembled WGS sequence"/>
</dbReference>
<feature type="domain" description="EF-hand" evidence="3">
    <location>
        <begin position="222"/>
        <end position="257"/>
    </location>
</feature>
<keyword evidence="1" id="KW-0106">Calcium</keyword>
<proteinExistence type="predicted"/>
<dbReference type="PROSITE" id="PS00018">
    <property type="entry name" value="EF_HAND_1"/>
    <property type="match status" value="1"/>
</dbReference>
<dbReference type="SUPFAM" id="SSF47473">
    <property type="entry name" value="EF-hand"/>
    <property type="match status" value="1"/>
</dbReference>
<comment type="caution">
    <text evidence="4">The sequence shown here is derived from an EMBL/GenBank/DDBJ whole genome shotgun (WGS) entry which is preliminary data.</text>
</comment>
<dbReference type="Pfam" id="PF13499">
    <property type="entry name" value="EF-hand_7"/>
    <property type="match status" value="1"/>
</dbReference>
<evidence type="ECO:0000313" key="5">
    <source>
        <dbReference type="Proteomes" id="UP000325113"/>
    </source>
</evidence>
<accession>A0A5A8DSC5</accession>